<dbReference type="EMBL" id="CP053085">
    <property type="protein sequence ID" value="QJR37702.1"/>
    <property type="molecule type" value="Genomic_DNA"/>
</dbReference>
<proteinExistence type="predicted"/>
<evidence type="ECO:0000313" key="2">
    <source>
        <dbReference type="Proteomes" id="UP000500938"/>
    </source>
</evidence>
<evidence type="ECO:0000313" key="1">
    <source>
        <dbReference type="EMBL" id="QJR37702.1"/>
    </source>
</evidence>
<organism evidence="1 2">
    <name type="scientific">Gemmatimonas groenlandica</name>
    <dbReference type="NCBI Taxonomy" id="2732249"/>
    <lineage>
        <taxon>Bacteria</taxon>
        <taxon>Pseudomonadati</taxon>
        <taxon>Gemmatimonadota</taxon>
        <taxon>Gemmatimonadia</taxon>
        <taxon>Gemmatimonadales</taxon>
        <taxon>Gemmatimonadaceae</taxon>
        <taxon>Gemmatimonas</taxon>
    </lineage>
</organism>
<keyword evidence="2" id="KW-1185">Reference proteome</keyword>
<name>A0A6M4IXT2_9BACT</name>
<dbReference type="AlphaFoldDB" id="A0A6M4IXT2"/>
<reference evidence="1 2" key="1">
    <citation type="submission" date="2020-05" db="EMBL/GenBank/DDBJ databases">
        <title>Complete genome sequence of Gemmatimonas greenlandica TET16.</title>
        <authorList>
            <person name="Zeng Y."/>
        </authorList>
    </citation>
    <scope>NUCLEOTIDE SEQUENCE [LARGE SCALE GENOMIC DNA]</scope>
    <source>
        <strain evidence="1 2">TET16</strain>
    </source>
</reference>
<protein>
    <submittedName>
        <fullName evidence="1">Uncharacterized protein</fullName>
    </submittedName>
</protein>
<accession>A0A6M4IXT2</accession>
<dbReference type="KEGG" id="ggr:HKW67_20340"/>
<sequence length="149" mass="15901">MSLTQEEVTPGLVIQLDTATLRALGGCQTNAVLGPEGDRSVVGTQDFLLVGLDAASGRCTAVPLFAKTAVGNQPLESGKKTGPADQWIGTDTYFSRWQHWRIPVASVVAASAGDPTAPANRRRYAASDRSALDDIKNWEGRNRAAYRDA</sequence>
<dbReference type="Proteomes" id="UP000500938">
    <property type="component" value="Chromosome"/>
</dbReference>
<gene>
    <name evidence="1" type="ORF">HKW67_20340</name>
</gene>
<dbReference type="RefSeq" id="WP_171227137.1">
    <property type="nucleotide sequence ID" value="NZ_CP053085.1"/>
</dbReference>